<keyword evidence="4" id="KW-1185">Reference proteome</keyword>
<dbReference type="OrthoDB" id="2845709at2759"/>
<evidence type="ECO:0000259" key="2">
    <source>
        <dbReference type="Pfam" id="PF24494"/>
    </source>
</evidence>
<sequence>MPHIKKLLPGIFDRKKASKDDLDYLMGQTRFLYRVFTHDCRSPRTDDGFIAHKYRDSGPELNIAQLLLNDDTRYRSALMHIENDENTPWISTTRVWDWAMWKLMSPSEKMEGARVAIIDLLHFPQLALQGKGTLDLSLDRFQGQIVHALDAINRLELQKSSAAPLSSDMVQRARDRANSADEVLVYAMIPSSAIVSTFSLQDIQPSVPPTFVADPIAEPDYQKSIRRRLQKVIKIKDDINSHKQQIGLFRQTRHAWIKRLDKEKWDTEKHGHKVTDLAYAFLKERATQIGLTLPQLDNMLNPNVESGQNTSSEIAKLNKTDRQTPDGTGREEIGDDRNGSDAGSASSAEVSIQLADLIGQVGVYEMDADTGSLTSLVSAYSRLTTSSKDFSSQESLAAAITEPTESTSIGNSLLINLSMLPKNYHGQKFGSIDRPTEISEAVGLPLRDSDPKSSDVQRSINIFCDQLLILSSSILEPYWNIKQRKIKDWEVLKHAIVESTKPKVWSLEKRTTGVGEVAEIHTGVIFDKFEKNYPPYQWIAKKPASKGKRASKKEDSRLR</sequence>
<comment type="caution">
    <text evidence="3">The sequence shown here is derived from an EMBL/GenBank/DDBJ whole genome shotgun (WGS) entry which is preliminary data.</text>
</comment>
<protein>
    <recommendedName>
        <fullName evidence="2">DUF7587 domain-containing protein</fullName>
    </recommendedName>
</protein>
<gene>
    <name evidence="3" type="ORF">V565_217230</name>
</gene>
<evidence type="ECO:0000256" key="1">
    <source>
        <dbReference type="SAM" id="MobiDB-lite"/>
    </source>
</evidence>
<evidence type="ECO:0000313" key="4">
    <source>
        <dbReference type="Proteomes" id="UP000027456"/>
    </source>
</evidence>
<dbReference type="Proteomes" id="UP000027456">
    <property type="component" value="Unassembled WGS sequence"/>
</dbReference>
<name>A0A074RH73_9AGAM</name>
<dbReference type="EMBL" id="AZST01001270">
    <property type="protein sequence ID" value="KEP46129.1"/>
    <property type="molecule type" value="Genomic_DNA"/>
</dbReference>
<feature type="compositionally biased region" description="Basic and acidic residues" evidence="1">
    <location>
        <begin position="316"/>
        <end position="339"/>
    </location>
</feature>
<dbReference type="Pfam" id="PF24494">
    <property type="entry name" value="DUF7587"/>
    <property type="match status" value="1"/>
</dbReference>
<organism evidence="3 4">
    <name type="scientific">Rhizoctonia solani 123E</name>
    <dbReference type="NCBI Taxonomy" id="1423351"/>
    <lineage>
        <taxon>Eukaryota</taxon>
        <taxon>Fungi</taxon>
        <taxon>Dikarya</taxon>
        <taxon>Basidiomycota</taxon>
        <taxon>Agaricomycotina</taxon>
        <taxon>Agaricomycetes</taxon>
        <taxon>Cantharellales</taxon>
        <taxon>Ceratobasidiaceae</taxon>
        <taxon>Rhizoctonia</taxon>
    </lineage>
</organism>
<dbReference type="HOGENOM" id="CLU_487572_0_0_1"/>
<reference evidence="3 4" key="1">
    <citation type="submission" date="2013-12" db="EMBL/GenBank/DDBJ databases">
        <authorList>
            <person name="Cubeta M."/>
            <person name="Pakala S."/>
            <person name="Fedorova N."/>
            <person name="Thomas E."/>
            <person name="Dean R."/>
            <person name="Jabaji S."/>
            <person name="Neate S."/>
            <person name="Toda T."/>
            <person name="Tavantzis S."/>
            <person name="Vilgalys R."/>
            <person name="Bharathan N."/>
            <person name="Pakala S."/>
            <person name="Losada L.S."/>
            <person name="Zafar N."/>
            <person name="Nierman W."/>
        </authorList>
    </citation>
    <scope>NUCLEOTIDE SEQUENCE [LARGE SCALE GENOMIC DNA]</scope>
    <source>
        <strain evidence="3 4">123E</strain>
    </source>
</reference>
<accession>A0A074RH73</accession>
<proteinExistence type="predicted"/>
<feature type="region of interest" description="Disordered" evidence="1">
    <location>
        <begin position="315"/>
        <end position="346"/>
    </location>
</feature>
<evidence type="ECO:0000313" key="3">
    <source>
        <dbReference type="EMBL" id="KEP46129.1"/>
    </source>
</evidence>
<feature type="domain" description="DUF7587" evidence="2">
    <location>
        <begin position="29"/>
        <end position="202"/>
    </location>
</feature>
<dbReference type="AlphaFoldDB" id="A0A074RH73"/>
<dbReference type="InterPro" id="IPR056009">
    <property type="entry name" value="DUF7587"/>
</dbReference>